<feature type="region of interest" description="Disordered" evidence="1">
    <location>
        <begin position="198"/>
        <end position="235"/>
    </location>
</feature>
<keyword evidence="5" id="KW-1185">Reference proteome</keyword>
<feature type="compositionally biased region" description="Acidic residues" evidence="1">
    <location>
        <begin position="94"/>
        <end position="109"/>
    </location>
</feature>
<feature type="domain" description="Winged helix Storkhead-box1" evidence="3">
    <location>
        <begin position="5"/>
        <end position="73"/>
    </location>
</feature>
<name>A0A183B485_9TREM</name>
<organism evidence="6">
    <name type="scientific">Echinostoma caproni</name>
    <dbReference type="NCBI Taxonomy" id="27848"/>
    <lineage>
        <taxon>Eukaryota</taxon>
        <taxon>Metazoa</taxon>
        <taxon>Spiralia</taxon>
        <taxon>Lophotrochozoa</taxon>
        <taxon>Platyhelminthes</taxon>
        <taxon>Trematoda</taxon>
        <taxon>Digenea</taxon>
        <taxon>Plagiorchiida</taxon>
        <taxon>Echinostomata</taxon>
        <taxon>Echinostomatoidea</taxon>
        <taxon>Echinostomatidae</taxon>
        <taxon>Echinostoma</taxon>
    </lineage>
</organism>
<sequence>MAMRLEEVICQLLWQNTQIEPSCSIEKLMTCLRNVYRDLQPRPPSYEAVRAALSALVTAGAVYFSGQGYSLLTAEKLAVAKWLENVPEVVSLSEQEEQEKEEEEEEERDDQAGDSTVEPKKAPLAQIEPCSEPYGVCHTDSSPTCNPYASSNVLNLRSDPIMGYNGYLESPTMQLSNPAVLSSMPSLEFPSSLELQARRNRPTRDKSETWNPTLHVSPPVRHRDASIPAGGLSQPTISAPMQTERHRSFPMHNLSQPSRPVNYVKADWSSSNPVVSGATYPTKDPLPSSKSKGMFLLCFFASYLIIILGSKC</sequence>
<accession>A0A183B485</accession>
<reference evidence="4 5" key="2">
    <citation type="submission" date="2018-11" db="EMBL/GenBank/DDBJ databases">
        <authorList>
            <consortium name="Pathogen Informatics"/>
        </authorList>
    </citation>
    <scope>NUCLEOTIDE SEQUENCE [LARGE SCALE GENOMIC DNA]</scope>
    <source>
        <strain evidence="4 5">Egypt</strain>
    </source>
</reference>
<evidence type="ECO:0000313" key="4">
    <source>
        <dbReference type="EMBL" id="VDP91292.1"/>
    </source>
</evidence>
<keyword evidence="2" id="KW-0812">Transmembrane</keyword>
<gene>
    <name evidence="4" type="ORF">ECPE_LOCUS14020</name>
</gene>
<evidence type="ECO:0000256" key="1">
    <source>
        <dbReference type="SAM" id="MobiDB-lite"/>
    </source>
</evidence>
<evidence type="ECO:0000313" key="6">
    <source>
        <dbReference type="WBParaSite" id="ECPE_0001406001-mRNA-1"/>
    </source>
</evidence>
<feature type="region of interest" description="Disordered" evidence="1">
    <location>
        <begin position="90"/>
        <end position="124"/>
    </location>
</feature>
<dbReference type="InterPro" id="IPR019391">
    <property type="entry name" value="Storkhead-box_WHD"/>
</dbReference>
<protein>
    <submittedName>
        <fullName evidence="6">Stork_head domain-containing protein</fullName>
    </submittedName>
</protein>
<evidence type="ECO:0000256" key="2">
    <source>
        <dbReference type="SAM" id="Phobius"/>
    </source>
</evidence>
<dbReference type="WBParaSite" id="ECPE_0001406001-mRNA-1">
    <property type="protein sequence ID" value="ECPE_0001406001-mRNA-1"/>
    <property type="gene ID" value="ECPE_0001406001"/>
</dbReference>
<dbReference type="OrthoDB" id="6228771at2759"/>
<dbReference type="AlphaFoldDB" id="A0A183B485"/>
<proteinExistence type="predicted"/>
<reference evidence="6" key="1">
    <citation type="submission" date="2016-06" db="UniProtKB">
        <authorList>
            <consortium name="WormBaseParasite"/>
        </authorList>
    </citation>
    <scope>IDENTIFICATION</scope>
</reference>
<keyword evidence="2" id="KW-0472">Membrane</keyword>
<feature type="transmembrane region" description="Helical" evidence="2">
    <location>
        <begin position="293"/>
        <end position="310"/>
    </location>
</feature>
<evidence type="ECO:0000259" key="3">
    <source>
        <dbReference type="Pfam" id="PF10264"/>
    </source>
</evidence>
<evidence type="ECO:0000313" key="5">
    <source>
        <dbReference type="Proteomes" id="UP000272942"/>
    </source>
</evidence>
<keyword evidence="2" id="KW-1133">Transmembrane helix</keyword>
<dbReference type="EMBL" id="UZAN01056510">
    <property type="protein sequence ID" value="VDP91292.1"/>
    <property type="molecule type" value="Genomic_DNA"/>
</dbReference>
<dbReference type="Pfam" id="PF10264">
    <property type="entry name" value="WHD_Storkhead"/>
    <property type="match status" value="1"/>
</dbReference>
<dbReference type="Proteomes" id="UP000272942">
    <property type="component" value="Unassembled WGS sequence"/>
</dbReference>